<dbReference type="RefSeq" id="WP_207844383.1">
    <property type="nucleotide sequence ID" value="NZ_JAFVMH010000001.1"/>
</dbReference>
<sequence>MFGVATSPFVIKPPRSSISLVVSELIREEPNQQLRYSYCIFSVEPKALEDYCVKYFYNATLLQCKRNLVIEDGDLIILFNMDEVLGKTDPTSYQAMLSVKVAIHNVMKKNYLGQYKILRL</sequence>
<evidence type="ECO:0000313" key="1">
    <source>
        <dbReference type="EMBL" id="MBO1323822.1"/>
    </source>
</evidence>
<accession>A0A939HI36</accession>
<comment type="caution">
    <text evidence="1">The sequence shown here is derived from an EMBL/GenBank/DDBJ whole genome shotgun (WGS) entry which is preliminary data.</text>
</comment>
<gene>
    <name evidence="1" type="ORF">J2D77_01455</name>
</gene>
<dbReference type="EMBL" id="JAFVMH010000001">
    <property type="protein sequence ID" value="MBO1323822.1"/>
    <property type="molecule type" value="Genomic_DNA"/>
</dbReference>
<proteinExistence type="predicted"/>
<name>A0A939HI36_9PROT</name>
<reference evidence="1" key="1">
    <citation type="submission" date="2021-03" db="EMBL/GenBank/DDBJ databases">
        <title>The complete genome sequence of Acetobacter sp. TBRC 12339.</title>
        <authorList>
            <person name="Charoenyingcharoen P."/>
            <person name="Yukphan P."/>
        </authorList>
    </citation>
    <scope>NUCLEOTIDE SEQUENCE</scope>
    <source>
        <strain evidence="1">TBRC 12339</strain>
    </source>
</reference>
<dbReference type="AlphaFoldDB" id="A0A939HI36"/>
<evidence type="ECO:0000313" key="2">
    <source>
        <dbReference type="Proteomes" id="UP000664073"/>
    </source>
</evidence>
<organism evidence="1 2">
    <name type="scientific">Acetobacter garciniae</name>
    <dbReference type="NCBI Taxonomy" id="2817435"/>
    <lineage>
        <taxon>Bacteria</taxon>
        <taxon>Pseudomonadati</taxon>
        <taxon>Pseudomonadota</taxon>
        <taxon>Alphaproteobacteria</taxon>
        <taxon>Acetobacterales</taxon>
        <taxon>Acetobacteraceae</taxon>
        <taxon>Acetobacter</taxon>
    </lineage>
</organism>
<protein>
    <submittedName>
        <fullName evidence="1">Uncharacterized protein</fullName>
    </submittedName>
</protein>
<keyword evidence="2" id="KW-1185">Reference proteome</keyword>
<dbReference type="Proteomes" id="UP000664073">
    <property type="component" value="Unassembled WGS sequence"/>
</dbReference>